<keyword evidence="6 14" id="KW-0479">Metal-binding</keyword>
<keyword evidence="7 15" id="KW-0378">Hydrolase</keyword>
<comment type="similarity">
    <text evidence="3 15">Belongs to the cytidine and deoxycytidylate deaminase family.</text>
</comment>
<evidence type="ECO:0000256" key="13">
    <source>
        <dbReference type="PIRSR" id="PIRSR606262-2"/>
    </source>
</evidence>
<evidence type="ECO:0000256" key="5">
    <source>
        <dbReference type="ARBA" id="ARBA00018266"/>
    </source>
</evidence>
<evidence type="ECO:0000256" key="7">
    <source>
        <dbReference type="ARBA" id="ARBA00022801"/>
    </source>
</evidence>
<dbReference type="AlphaFoldDB" id="A0A845U527"/>
<evidence type="ECO:0000256" key="12">
    <source>
        <dbReference type="PIRSR" id="PIRSR606262-1"/>
    </source>
</evidence>
<dbReference type="InterPro" id="IPR002125">
    <property type="entry name" value="CMP_dCMP_dom"/>
</dbReference>
<evidence type="ECO:0000256" key="9">
    <source>
        <dbReference type="ARBA" id="ARBA00032005"/>
    </source>
</evidence>
<dbReference type="InterPro" id="IPR016193">
    <property type="entry name" value="Cytidine_deaminase-like"/>
</dbReference>
<dbReference type="Gene3D" id="3.40.140.10">
    <property type="entry name" value="Cytidine Deaminase, domain 2"/>
    <property type="match status" value="1"/>
</dbReference>
<feature type="binding site" evidence="13">
    <location>
        <begin position="54"/>
        <end position="60"/>
    </location>
    <ligand>
        <name>substrate</name>
    </ligand>
</feature>
<dbReference type="GO" id="GO:0008270">
    <property type="term" value="F:zinc ion binding"/>
    <property type="evidence" value="ECO:0007669"/>
    <property type="project" value="UniProtKB-UniRule"/>
</dbReference>
<comment type="catalytic activity">
    <reaction evidence="10 15">
        <text>2'-deoxycytidine + H2O + H(+) = 2'-deoxyuridine + NH4(+)</text>
        <dbReference type="Rhea" id="RHEA:13433"/>
        <dbReference type="ChEBI" id="CHEBI:15377"/>
        <dbReference type="ChEBI" id="CHEBI:15378"/>
        <dbReference type="ChEBI" id="CHEBI:15698"/>
        <dbReference type="ChEBI" id="CHEBI:16450"/>
        <dbReference type="ChEBI" id="CHEBI:28938"/>
        <dbReference type="EC" id="3.5.4.5"/>
    </reaction>
</comment>
<dbReference type="Pfam" id="PF00383">
    <property type="entry name" value="dCMP_cyt_deam_1"/>
    <property type="match status" value="1"/>
</dbReference>
<feature type="domain" description="CMP/dCMP-type deaminase" evidence="16">
    <location>
        <begin position="13"/>
        <end position="133"/>
    </location>
</feature>
<dbReference type="NCBIfam" id="NF004064">
    <property type="entry name" value="PRK05578.1"/>
    <property type="match status" value="1"/>
</dbReference>
<comment type="cofactor">
    <cofactor evidence="1 14 15">
        <name>Zn(2+)</name>
        <dbReference type="ChEBI" id="CHEBI:29105"/>
    </cofactor>
</comment>
<evidence type="ECO:0000256" key="2">
    <source>
        <dbReference type="ARBA" id="ARBA00003949"/>
    </source>
</evidence>
<keyword evidence="8 14" id="KW-0862">Zinc</keyword>
<dbReference type="GO" id="GO:0004126">
    <property type="term" value="F:cytidine deaminase activity"/>
    <property type="evidence" value="ECO:0007669"/>
    <property type="project" value="UniProtKB-UniRule"/>
</dbReference>
<dbReference type="PROSITE" id="PS00903">
    <property type="entry name" value="CYT_DCMP_DEAMINASES_1"/>
    <property type="match status" value="1"/>
</dbReference>
<accession>A0A845U527</accession>
<organism evidence="17">
    <name type="scientific">Acidithiobacillus ferrianus</name>
    <dbReference type="NCBI Taxonomy" id="2678518"/>
    <lineage>
        <taxon>Bacteria</taxon>
        <taxon>Pseudomonadati</taxon>
        <taxon>Pseudomonadota</taxon>
        <taxon>Acidithiobacillia</taxon>
        <taxon>Acidithiobacillales</taxon>
        <taxon>Acidithiobacillaceae</taxon>
        <taxon>Acidithiobacillus</taxon>
    </lineage>
</organism>
<dbReference type="CDD" id="cd01283">
    <property type="entry name" value="cytidine_deaminase"/>
    <property type="match status" value="1"/>
</dbReference>
<feature type="active site" description="Proton donor" evidence="12">
    <location>
        <position position="67"/>
    </location>
</feature>
<dbReference type="GO" id="GO:0055086">
    <property type="term" value="P:nucleobase-containing small molecule metabolic process"/>
    <property type="evidence" value="ECO:0007669"/>
    <property type="project" value="UniProtKB-ARBA"/>
</dbReference>
<comment type="catalytic activity">
    <reaction evidence="11 15">
        <text>cytidine + H2O + H(+) = uridine + NH4(+)</text>
        <dbReference type="Rhea" id="RHEA:16069"/>
        <dbReference type="ChEBI" id="CHEBI:15377"/>
        <dbReference type="ChEBI" id="CHEBI:15378"/>
        <dbReference type="ChEBI" id="CHEBI:16704"/>
        <dbReference type="ChEBI" id="CHEBI:17562"/>
        <dbReference type="ChEBI" id="CHEBI:28938"/>
        <dbReference type="EC" id="3.5.4.5"/>
    </reaction>
</comment>
<feature type="binding site" evidence="14">
    <location>
        <position position="99"/>
    </location>
    <ligand>
        <name>Zn(2+)</name>
        <dbReference type="ChEBI" id="CHEBI:29105"/>
        <note>catalytic</note>
    </ligand>
</feature>
<comment type="caution">
    <text evidence="17">The sequence shown here is derived from an EMBL/GenBank/DDBJ whole genome shotgun (WGS) entry which is preliminary data.</text>
</comment>
<evidence type="ECO:0000256" key="8">
    <source>
        <dbReference type="ARBA" id="ARBA00022833"/>
    </source>
</evidence>
<dbReference type="PROSITE" id="PS51747">
    <property type="entry name" value="CYT_DCMP_DEAMINASES_2"/>
    <property type="match status" value="1"/>
</dbReference>
<dbReference type="PANTHER" id="PTHR11644:SF2">
    <property type="entry name" value="CYTIDINE DEAMINASE"/>
    <property type="match status" value="1"/>
</dbReference>
<evidence type="ECO:0000256" key="3">
    <source>
        <dbReference type="ARBA" id="ARBA00006576"/>
    </source>
</evidence>
<dbReference type="SUPFAM" id="SSF53927">
    <property type="entry name" value="Cytidine deaminase-like"/>
    <property type="match status" value="1"/>
</dbReference>
<feature type="binding site" evidence="14">
    <location>
        <position position="102"/>
    </location>
    <ligand>
        <name>Zn(2+)</name>
        <dbReference type="ChEBI" id="CHEBI:29105"/>
        <note>catalytic</note>
    </ligand>
</feature>
<evidence type="ECO:0000256" key="6">
    <source>
        <dbReference type="ARBA" id="ARBA00022723"/>
    </source>
</evidence>
<dbReference type="InterPro" id="IPR050202">
    <property type="entry name" value="Cyt/Deoxycyt_deaminase"/>
</dbReference>
<dbReference type="EMBL" id="WNJL01000003">
    <property type="protein sequence ID" value="NDU41289.1"/>
    <property type="molecule type" value="Genomic_DNA"/>
</dbReference>
<reference evidence="17" key="1">
    <citation type="submission" date="2019-11" db="EMBL/GenBank/DDBJ databases">
        <title>Acidithiobacillus ferrianus sp. nov.: a facultatively anaerobic and extremely acidophilic chemolithoautotroph.</title>
        <authorList>
            <person name="Norris P.R."/>
            <person name="Falagan C."/>
            <person name="Moya-Beltran A."/>
            <person name="Castro M."/>
            <person name="Quatrini R."/>
            <person name="Johnson D.B."/>
        </authorList>
    </citation>
    <scope>NUCLEOTIDE SEQUENCE [LARGE SCALE GENOMIC DNA]</scope>
    <source>
        <strain evidence="17">MG</strain>
    </source>
</reference>
<dbReference type="RefSeq" id="WP_163095702.1">
    <property type="nucleotide sequence ID" value="NZ_CP127523.1"/>
</dbReference>
<sequence>MNTPLIASEISEAVLAQLRKAAEEMLQRAYAPYSHFPVGAALLTGSGRIFQGCNIENAAYPSGLCAEAVAIGQMIATLGSRPIRAAYIACKGHSPAWPCGSCRQRLNEFASPTMWVYTATLAGSPQRMAFSDLLPNSFGAMNLQKGGCQ</sequence>
<evidence type="ECO:0000313" key="17">
    <source>
        <dbReference type="EMBL" id="NDU41289.1"/>
    </source>
</evidence>
<evidence type="ECO:0000256" key="11">
    <source>
        <dbReference type="ARBA" id="ARBA00049558"/>
    </source>
</evidence>
<evidence type="ECO:0000256" key="10">
    <source>
        <dbReference type="ARBA" id="ARBA00049252"/>
    </source>
</evidence>
<dbReference type="GO" id="GO:0005829">
    <property type="term" value="C:cytosol"/>
    <property type="evidence" value="ECO:0007669"/>
    <property type="project" value="TreeGrafter"/>
</dbReference>
<dbReference type="PANTHER" id="PTHR11644">
    <property type="entry name" value="CYTIDINE DEAMINASE"/>
    <property type="match status" value="1"/>
</dbReference>
<gene>
    <name evidence="17" type="primary">cdd</name>
    <name evidence="17" type="ORF">GL267_01145</name>
</gene>
<dbReference type="EC" id="3.5.4.5" evidence="4 15"/>
<dbReference type="InterPro" id="IPR006262">
    <property type="entry name" value="Cyt_deam_tetra"/>
</dbReference>
<feature type="binding site" evidence="14">
    <location>
        <position position="65"/>
    </location>
    <ligand>
        <name>Zn(2+)</name>
        <dbReference type="ChEBI" id="CHEBI:29105"/>
        <note>catalytic</note>
    </ligand>
</feature>
<dbReference type="InterPro" id="IPR016192">
    <property type="entry name" value="APOBEC/CMP_deaminase_Zn-bd"/>
</dbReference>
<dbReference type="GO" id="GO:0042802">
    <property type="term" value="F:identical protein binding"/>
    <property type="evidence" value="ECO:0007669"/>
    <property type="project" value="UniProtKB-ARBA"/>
</dbReference>
<dbReference type="GO" id="GO:0072527">
    <property type="term" value="P:pyrimidine-containing compound metabolic process"/>
    <property type="evidence" value="ECO:0007669"/>
    <property type="project" value="UniProtKB-ARBA"/>
</dbReference>
<dbReference type="NCBIfam" id="TIGR01354">
    <property type="entry name" value="cyt_deam_tetra"/>
    <property type="match status" value="1"/>
</dbReference>
<evidence type="ECO:0000256" key="15">
    <source>
        <dbReference type="RuleBase" id="RU364006"/>
    </source>
</evidence>
<dbReference type="FunFam" id="3.40.140.10:FF:000008">
    <property type="entry name" value="Cytidine deaminase"/>
    <property type="match status" value="1"/>
</dbReference>
<name>A0A845U527_9PROT</name>
<comment type="function">
    <text evidence="2 15">This enzyme scavenges exogenous and endogenous cytidine and 2'-deoxycytidine for UMP synthesis.</text>
</comment>
<evidence type="ECO:0000256" key="4">
    <source>
        <dbReference type="ARBA" id="ARBA00012783"/>
    </source>
</evidence>
<protein>
    <recommendedName>
        <fullName evidence="5 15">Cytidine deaminase</fullName>
        <ecNumber evidence="4 15">3.5.4.5</ecNumber>
    </recommendedName>
    <alternativeName>
        <fullName evidence="9 15">Cytidine aminohydrolase</fullName>
    </alternativeName>
</protein>
<proteinExistence type="inferred from homology"/>
<evidence type="ECO:0000259" key="16">
    <source>
        <dbReference type="PROSITE" id="PS51747"/>
    </source>
</evidence>
<evidence type="ECO:0000256" key="1">
    <source>
        <dbReference type="ARBA" id="ARBA00001947"/>
    </source>
</evidence>
<evidence type="ECO:0000256" key="14">
    <source>
        <dbReference type="PIRSR" id="PIRSR606262-3"/>
    </source>
</evidence>